<feature type="non-terminal residue" evidence="1">
    <location>
        <position position="195"/>
    </location>
</feature>
<dbReference type="AlphaFoldDB" id="A0A0S4J5E5"/>
<accession>A0A0S4J5E5</accession>
<dbReference type="VEuPathDB" id="TriTrypDB:BSAL_89255"/>
<reference evidence="2" key="1">
    <citation type="submission" date="2015-09" db="EMBL/GenBank/DDBJ databases">
        <authorList>
            <consortium name="Pathogen Informatics"/>
        </authorList>
    </citation>
    <scope>NUCLEOTIDE SEQUENCE [LARGE SCALE GENOMIC DNA]</scope>
    <source>
        <strain evidence="2">Lake Konstanz</strain>
    </source>
</reference>
<keyword evidence="2" id="KW-1185">Reference proteome</keyword>
<dbReference type="Proteomes" id="UP000051952">
    <property type="component" value="Unassembled WGS sequence"/>
</dbReference>
<evidence type="ECO:0000313" key="1">
    <source>
        <dbReference type="EMBL" id="CUG85073.1"/>
    </source>
</evidence>
<feature type="non-terminal residue" evidence="1">
    <location>
        <position position="1"/>
    </location>
</feature>
<name>A0A0S4J5E5_BODSA</name>
<dbReference type="EMBL" id="CYKH01001141">
    <property type="protein sequence ID" value="CUG85073.1"/>
    <property type="molecule type" value="Genomic_DNA"/>
</dbReference>
<evidence type="ECO:0000313" key="2">
    <source>
        <dbReference type="Proteomes" id="UP000051952"/>
    </source>
</evidence>
<proteinExistence type="predicted"/>
<protein>
    <submittedName>
        <fullName evidence="1">Uncharacterized protein</fullName>
    </submittedName>
</protein>
<gene>
    <name evidence="1" type="ORF">BSAL_89255</name>
</gene>
<sequence>TFPKFLRLTWPNQAAYEAFDISAIPTLLVFSPDGNLMTAKGVQALLKDPEGSEFPYGDMWSGLTPMNQTDLAMWEHASQTLAHAALKRYTPDPSLSLVVSSSATSPPSAPPSSVPKEWQLSDVLFEKVHRLLESTLELVSVLPQQAGAGSEERTVATTATTSDVTTALTHLVKQSLPPLLVDTTSAARRCRWWCR</sequence>
<organism evidence="1 2">
    <name type="scientific">Bodo saltans</name>
    <name type="common">Flagellated protozoan</name>
    <dbReference type="NCBI Taxonomy" id="75058"/>
    <lineage>
        <taxon>Eukaryota</taxon>
        <taxon>Discoba</taxon>
        <taxon>Euglenozoa</taxon>
        <taxon>Kinetoplastea</taxon>
        <taxon>Metakinetoplastina</taxon>
        <taxon>Eubodonida</taxon>
        <taxon>Bodonidae</taxon>
        <taxon>Bodo</taxon>
    </lineage>
</organism>
<dbReference type="Gene3D" id="3.40.30.10">
    <property type="entry name" value="Glutaredoxin"/>
    <property type="match status" value="1"/>
</dbReference>